<dbReference type="GeneID" id="89976839"/>
<dbReference type="Pfam" id="PF23670">
    <property type="entry name" value="PIGBOS1"/>
    <property type="match status" value="1"/>
</dbReference>
<dbReference type="InterPro" id="IPR057394">
    <property type="entry name" value="PIGBOS1"/>
</dbReference>
<organism evidence="2 3">
    <name type="scientific">Exophiala bonariae</name>
    <dbReference type="NCBI Taxonomy" id="1690606"/>
    <lineage>
        <taxon>Eukaryota</taxon>
        <taxon>Fungi</taxon>
        <taxon>Dikarya</taxon>
        <taxon>Ascomycota</taxon>
        <taxon>Pezizomycotina</taxon>
        <taxon>Eurotiomycetes</taxon>
        <taxon>Chaetothyriomycetidae</taxon>
        <taxon>Chaetothyriales</taxon>
        <taxon>Herpotrichiellaceae</taxon>
        <taxon>Exophiala</taxon>
    </lineage>
</organism>
<evidence type="ECO:0000313" key="2">
    <source>
        <dbReference type="EMBL" id="KAK5045890.1"/>
    </source>
</evidence>
<protein>
    <submittedName>
        <fullName evidence="2">Uncharacterized protein</fullName>
    </submittedName>
</protein>
<name>A0AAV9MWI8_9EURO</name>
<feature type="region of interest" description="Disordered" evidence="1">
    <location>
        <begin position="53"/>
        <end position="74"/>
    </location>
</feature>
<comment type="caution">
    <text evidence="2">The sequence shown here is derived from an EMBL/GenBank/DDBJ whole genome shotgun (WGS) entry which is preliminary data.</text>
</comment>
<keyword evidence="3" id="KW-1185">Reference proteome</keyword>
<evidence type="ECO:0000256" key="1">
    <source>
        <dbReference type="SAM" id="MobiDB-lite"/>
    </source>
</evidence>
<accession>A0AAV9MWI8</accession>
<dbReference type="EMBL" id="JAVRRD010000033">
    <property type="protein sequence ID" value="KAK5045890.1"/>
    <property type="molecule type" value="Genomic_DNA"/>
</dbReference>
<dbReference type="Proteomes" id="UP001358417">
    <property type="component" value="Unassembled WGS sequence"/>
</dbReference>
<sequence length="74" mass="8113">MSRRIFGLALVVGFGVLNGYVTFQPAFDDLEREKWKQGESAAADLPTDMVEIQTQSTQPNANGTVNPSKDVLNK</sequence>
<reference evidence="2 3" key="1">
    <citation type="submission" date="2023-08" db="EMBL/GenBank/DDBJ databases">
        <title>Black Yeasts Isolated from many extreme environments.</title>
        <authorList>
            <person name="Coleine C."/>
            <person name="Stajich J.E."/>
            <person name="Selbmann L."/>
        </authorList>
    </citation>
    <scope>NUCLEOTIDE SEQUENCE [LARGE SCALE GENOMIC DNA]</scope>
    <source>
        <strain evidence="2 3">CCFEE 5792</strain>
    </source>
</reference>
<proteinExistence type="predicted"/>
<feature type="compositionally biased region" description="Polar residues" evidence="1">
    <location>
        <begin position="53"/>
        <end position="67"/>
    </location>
</feature>
<gene>
    <name evidence="2" type="ORF">LTR84_008676</name>
</gene>
<dbReference type="AlphaFoldDB" id="A0AAV9MWI8"/>
<dbReference type="RefSeq" id="XP_064701495.1">
    <property type="nucleotide sequence ID" value="XM_064852221.1"/>
</dbReference>
<evidence type="ECO:0000313" key="3">
    <source>
        <dbReference type="Proteomes" id="UP001358417"/>
    </source>
</evidence>